<dbReference type="EMBL" id="MTYJ01000064">
    <property type="protein sequence ID" value="OQV17207.1"/>
    <property type="molecule type" value="Genomic_DNA"/>
</dbReference>
<accession>A0A1W0WPY6</accession>
<organism evidence="1 2">
    <name type="scientific">Hypsibius exemplaris</name>
    <name type="common">Freshwater tardigrade</name>
    <dbReference type="NCBI Taxonomy" id="2072580"/>
    <lineage>
        <taxon>Eukaryota</taxon>
        <taxon>Metazoa</taxon>
        <taxon>Ecdysozoa</taxon>
        <taxon>Tardigrada</taxon>
        <taxon>Eutardigrada</taxon>
        <taxon>Parachela</taxon>
        <taxon>Hypsibioidea</taxon>
        <taxon>Hypsibiidae</taxon>
        <taxon>Hypsibius</taxon>
    </lineage>
</organism>
<proteinExistence type="predicted"/>
<keyword evidence="2" id="KW-1185">Reference proteome</keyword>
<sequence length="139" mass="15728">MGRYPLTLCSVVYLVRWTDGCRSRHAGVANLGTTAGTLQFSYQTFVIPDRVTVIYKGKILHDSRCVGVVRSVPISFSSSITEVLVDVEPNCWGTTRIDLQAILHQTRSAKQSPCVYFKPYGIVFIFHLINESWFLVQKR</sequence>
<reference evidence="2" key="1">
    <citation type="submission" date="2017-01" db="EMBL/GenBank/DDBJ databases">
        <title>Comparative genomics of anhydrobiosis in the tardigrade Hypsibius dujardini.</title>
        <authorList>
            <person name="Yoshida Y."/>
            <person name="Koutsovoulos G."/>
            <person name="Laetsch D."/>
            <person name="Stevens L."/>
            <person name="Kumar S."/>
            <person name="Horikawa D."/>
            <person name="Ishino K."/>
            <person name="Komine S."/>
            <person name="Tomita M."/>
            <person name="Blaxter M."/>
            <person name="Arakawa K."/>
        </authorList>
    </citation>
    <scope>NUCLEOTIDE SEQUENCE [LARGE SCALE GENOMIC DNA]</scope>
    <source>
        <strain evidence="2">Z151</strain>
    </source>
</reference>
<dbReference type="AlphaFoldDB" id="A0A1W0WPY6"/>
<comment type="caution">
    <text evidence="1">The sequence shown here is derived from an EMBL/GenBank/DDBJ whole genome shotgun (WGS) entry which is preliminary data.</text>
</comment>
<name>A0A1W0WPY6_HYPEX</name>
<evidence type="ECO:0000313" key="2">
    <source>
        <dbReference type="Proteomes" id="UP000192578"/>
    </source>
</evidence>
<protein>
    <submittedName>
        <fullName evidence="1">Uncharacterized protein</fullName>
    </submittedName>
</protein>
<gene>
    <name evidence="1" type="ORF">BV898_08700</name>
</gene>
<dbReference type="Proteomes" id="UP000192578">
    <property type="component" value="Unassembled WGS sequence"/>
</dbReference>
<evidence type="ECO:0000313" key="1">
    <source>
        <dbReference type="EMBL" id="OQV17207.1"/>
    </source>
</evidence>